<accession>A0A143PXX6</accession>
<dbReference type="Gene3D" id="2.120.10.30">
    <property type="entry name" value="TolB, C-terminal domain"/>
    <property type="match status" value="2"/>
</dbReference>
<dbReference type="EMBL" id="CP015136">
    <property type="protein sequence ID" value="AMY12694.1"/>
    <property type="molecule type" value="Genomic_DNA"/>
</dbReference>
<evidence type="ECO:0000313" key="2">
    <source>
        <dbReference type="Proteomes" id="UP000076079"/>
    </source>
</evidence>
<keyword evidence="2" id="KW-1185">Reference proteome</keyword>
<dbReference type="Proteomes" id="UP000076079">
    <property type="component" value="Chromosome"/>
</dbReference>
<dbReference type="InterPro" id="IPR011659">
    <property type="entry name" value="WD40"/>
</dbReference>
<dbReference type="AlphaFoldDB" id="A0A143PXX6"/>
<proteinExistence type="predicted"/>
<organism evidence="1 2">
    <name type="scientific">Luteitalea pratensis</name>
    <dbReference type="NCBI Taxonomy" id="1855912"/>
    <lineage>
        <taxon>Bacteria</taxon>
        <taxon>Pseudomonadati</taxon>
        <taxon>Acidobacteriota</taxon>
        <taxon>Vicinamibacteria</taxon>
        <taxon>Vicinamibacterales</taxon>
        <taxon>Vicinamibacteraceae</taxon>
        <taxon>Luteitalea</taxon>
    </lineage>
</organism>
<dbReference type="STRING" id="1855912.LuPra_05976"/>
<gene>
    <name evidence="1" type="ORF">LuPra_05976</name>
</gene>
<dbReference type="OrthoDB" id="108903at2"/>
<dbReference type="Pfam" id="PF07676">
    <property type="entry name" value="PD40"/>
    <property type="match status" value="3"/>
</dbReference>
<name>A0A143PXX6_LUTPR</name>
<dbReference type="SUPFAM" id="SSF69304">
    <property type="entry name" value="Tricorn protease N-terminal domain"/>
    <property type="match status" value="1"/>
</dbReference>
<dbReference type="RefSeq" id="WP_110174131.1">
    <property type="nucleotide sequence ID" value="NZ_CP015136.1"/>
</dbReference>
<reference evidence="1 2" key="1">
    <citation type="journal article" date="2016" name="Genome Announc.">
        <title>First Complete Genome Sequence of a Subdivision 6 Acidobacterium Strain.</title>
        <authorList>
            <person name="Huang S."/>
            <person name="Vieira S."/>
            <person name="Bunk B."/>
            <person name="Riedel T."/>
            <person name="Sproer C."/>
            <person name="Overmann J."/>
        </authorList>
    </citation>
    <scope>NUCLEOTIDE SEQUENCE [LARGE SCALE GENOMIC DNA]</scope>
    <source>
        <strain evidence="2">DSM 100886 HEG_-6_39</strain>
    </source>
</reference>
<evidence type="ECO:0000313" key="1">
    <source>
        <dbReference type="EMBL" id="AMY12694.1"/>
    </source>
</evidence>
<sequence>MFVADWSGSFGLWTVPVRDGKPGGPPVLVKADIGRIDAIGSTSTGSYYYNYRYDSGTRTFVARAAGSQGALPVPDRITADFAGGHAAWSPDGTRVAFIRQRTSGGLAIHELGIRDTATGEERIFNSRAVAPPRPVWFHTGQSLLVFAPDDGEPTAPSGPASMSPWMRSGAFFVVDVPTGRFTRALPVLSERYRLSRIAVLSPDDRTLYTMGDALSSSQVSFDDLLAVDLAQQTERVIASVSSPGDWRALPPGVDLALSPDGRTLAVSSRAGNRDGNRPWRSEQTTLFVVGVDGKDQRELHGPYVSNTLARVAWSRDGRTINFVRETGDNDWEVMAIPREGGNPVTTGLGRQALRRTTAEQATSERFERLSAALHGFGVHPDGSSLLFSSDVNPRFEVWALDGVNAVTRR</sequence>
<dbReference type="KEGG" id="abac:LuPra_05976"/>
<reference evidence="2" key="2">
    <citation type="submission" date="2016-04" db="EMBL/GenBank/DDBJ databases">
        <title>First Complete Genome Sequence of a Subdivision 6 Acidobacterium.</title>
        <authorList>
            <person name="Huang S."/>
            <person name="Vieira S."/>
            <person name="Bunk B."/>
            <person name="Riedel T."/>
            <person name="Sproeer C."/>
            <person name="Overmann J."/>
        </authorList>
    </citation>
    <scope>NUCLEOTIDE SEQUENCE [LARGE SCALE GENOMIC DNA]</scope>
    <source>
        <strain evidence="2">DSM 100886 HEG_-6_39</strain>
    </source>
</reference>
<protein>
    <submittedName>
        <fullName evidence="1">Translocation protein TolB</fullName>
    </submittedName>
</protein>
<dbReference type="InterPro" id="IPR011042">
    <property type="entry name" value="6-blade_b-propeller_TolB-like"/>
</dbReference>